<dbReference type="AlphaFoldDB" id="M3GSE9"/>
<reference evidence="1 2" key="1">
    <citation type="submission" date="2013-01" db="EMBL/GenBank/DDBJ databases">
        <authorList>
            <person name="Harkins D.M."/>
            <person name="Durkin A.S."/>
            <person name="Brinkac L.M."/>
            <person name="Haft D.H."/>
            <person name="Selengut J.D."/>
            <person name="Sanka R."/>
            <person name="DePew J."/>
            <person name="Purushe J."/>
            <person name="Tulsiani S.M."/>
            <person name="Graham G.C."/>
            <person name="Burns M.-A."/>
            <person name="Dohnt M.F."/>
            <person name="Smythe L.D."/>
            <person name="McKay D.B."/>
            <person name="Craig S.B."/>
            <person name="Vinetz J.M."/>
            <person name="Sutton G.G."/>
            <person name="Nierman W.C."/>
            <person name="Fouts D.E."/>
        </authorList>
    </citation>
    <scope>NUCLEOTIDE SEQUENCE [LARGE SCALE GENOMIC DNA]</scope>
    <source>
        <strain evidence="1 2">LT2116</strain>
    </source>
</reference>
<name>M3GSE9_9LEPT</name>
<dbReference type="Proteomes" id="UP000011770">
    <property type="component" value="Unassembled WGS sequence"/>
</dbReference>
<organism evidence="1 2">
    <name type="scientific">Leptospira weilii serovar Topaz str. LT2116</name>
    <dbReference type="NCBI Taxonomy" id="1088540"/>
    <lineage>
        <taxon>Bacteria</taxon>
        <taxon>Pseudomonadati</taxon>
        <taxon>Spirochaetota</taxon>
        <taxon>Spirochaetia</taxon>
        <taxon>Leptospirales</taxon>
        <taxon>Leptospiraceae</taxon>
        <taxon>Leptospira</taxon>
    </lineage>
</organism>
<gene>
    <name evidence="1" type="ORF">LEP1GSC188_1857</name>
</gene>
<evidence type="ECO:0000313" key="2">
    <source>
        <dbReference type="Proteomes" id="UP000011770"/>
    </source>
</evidence>
<sequence length="61" mass="7151">MRTAPILQFLEEQNFSLGAQVCVDKKTRNRATRKIFPDKDPKKIGVDKTNREFKLILNPEY</sequence>
<comment type="caution">
    <text evidence="1">The sequence shown here is derived from an EMBL/GenBank/DDBJ whole genome shotgun (WGS) entry which is preliminary data.</text>
</comment>
<protein>
    <submittedName>
        <fullName evidence="1">Uncharacterized protein</fullName>
    </submittedName>
</protein>
<proteinExistence type="predicted"/>
<accession>M3GSE9</accession>
<evidence type="ECO:0000313" key="1">
    <source>
        <dbReference type="EMBL" id="EMF79841.1"/>
    </source>
</evidence>
<dbReference type="EMBL" id="AHOR02000075">
    <property type="protein sequence ID" value="EMF79841.1"/>
    <property type="molecule type" value="Genomic_DNA"/>
</dbReference>